<feature type="compositionally biased region" description="Basic and acidic residues" evidence="1">
    <location>
        <begin position="133"/>
        <end position="144"/>
    </location>
</feature>
<organism evidence="3 4">
    <name type="scientific">Insulibacter thermoxylanivorax</name>
    <dbReference type="NCBI Taxonomy" id="2749268"/>
    <lineage>
        <taxon>Bacteria</taxon>
        <taxon>Bacillati</taxon>
        <taxon>Bacillota</taxon>
        <taxon>Bacilli</taxon>
        <taxon>Bacillales</taxon>
        <taxon>Paenibacillaceae</taxon>
        <taxon>Insulibacter</taxon>
    </lineage>
</organism>
<dbReference type="Proteomes" id="UP000654993">
    <property type="component" value="Unassembled WGS sequence"/>
</dbReference>
<dbReference type="EMBL" id="BMAQ01000006">
    <property type="protein sequence ID" value="GFR37705.1"/>
    <property type="molecule type" value="Genomic_DNA"/>
</dbReference>
<reference evidence="3" key="1">
    <citation type="submission" date="2020-08" db="EMBL/GenBank/DDBJ databases">
        <authorList>
            <person name="Uke A."/>
            <person name="Chhe C."/>
            <person name="Baramee S."/>
            <person name="Kosugi A."/>
        </authorList>
    </citation>
    <scope>NUCLEOTIDE SEQUENCE</scope>
    <source>
        <strain evidence="3">DA-C8</strain>
    </source>
</reference>
<keyword evidence="2" id="KW-1133">Transmembrane helix</keyword>
<feature type="transmembrane region" description="Helical" evidence="2">
    <location>
        <begin position="37"/>
        <end position="60"/>
    </location>
</feature>
<sequence>MIGSIIWNIVIGAGAGLLSFALALMNDNLLLTATIRGVISFGILFVMTFLFRWLLALVMMDVQVSGPDDEADAAEIGRHIDIETPDEDIELPDPASVKAGESDQPERKKQAKQPGQQADPAVFFQAFQPPRITLKEEERERPAIDPETAAQVVRRLTED</sequence>
<evidence type="ECO:0000313" key="4">
    <source>
        <dbReference type="Proteomes" id="UP000654993"/>
    </source>
</evidence>
<proteinExistence type="predicted"/>
<dbReference type="AlphaFoldDB" id="A0A916QBI5"/>
<feature type="region of interest" description="Disordered" evidence="1">
    <location>
        <begin position="82"/>
        <end position="159"/>
    </location>
</feature>
<keyword evidence="2" id="KW-0472">Membrane</keyword>
<evidence type="ECO:0000313" key="3">
    <source>
        <dbReference type="EMBL" id="GFR37705.1"/>
    </source>
</evidence>
<protein>
    <submittedName>
        <fullName evidence="3">Uncharacterized protein</fullName>
    </submittedName>
</protein>
<gene>
    <name evidence="3" type="ORF">PRECH8_10010</name>
</gene>
<evidence type="ECO:0000256" key="1">
    <source>
        <dbReference type="SAM" id="MobiDB-lite"/>
    </source>
</evidence>
<name>A0A916QBI5_9BACL</name>
<dbReference type="RefSeq" id="WP_200965981.1">
    <property type="nucleotide sequence ID" value="NZ_BMAQ01000006.1"/>
</dbReference>
<comment type="caution">
    <text evidence="3">The sequence shown here is derived from an EMBL/GenBank/DDBJ whole genome shotgun (WGS) entry which is preliminary data.</text>
</comment>
<accession>A0A916QBI5</accession>
<feature type="transmembrane region" description="Helical" evidence="2">
    <location>
        <begin position="6"/>
        <end position="25"/>
    </location>
</feature>
<reference evidence="3" key="2">
    <citation type="journal article" date="2021" name="Data Brief">
        <title>Draft genome sequence data of the facultative, thermophilic, xylanolytic bacterium Paenibacillus sp. strain DA-C8.</title>
        <authorList>
            <person name="Chhe C."/>
            <person name="Uke A."/>
            <person name="Baramee S."/>
            <person name="Ungkulpasvich U."/>
            <person name="Tachaapaikoon C."/>
            <person name="Pason P."/>
            <person name="Waeonukul R."/>
            <person name="Ratanakhanokchai K."/>
            <person name="Kosugi A."/>
        </authorList>
    </citation>
    <scope>NUCLEOTIDE SEQUENCE</scope>
    <source>
        <strain evidence="3">DA-C8</strain>
    </source>
</reference>
<keyword evidence="4" id="KW-1185">Reference proteome</keyword>
<evidence type="ECO:0000256" key="2">
    <source>
        <dbReference type="SAM" id="Phobius"/>
    </source>
</evidence>
<keyword evidence="2" id="KW-0812">Transmembrane</keyword>